<dbReference type="AlphaFoldDB" id="A0A1H3LSS0"/>
<feature type="transmembrane region" description="Helical" evidence="2">
    <location>
        <begin position="45"/>
        <end position="65"/>
    </location>
</feature>
<feature type="transmembrane region" description="Helical" evidence="2">
    <location>
        <begin position="130"/>
        <end position="151"/>
    </location>
</feature>
<feature type="transmembrane region" description="Helical" evidence="2">
    <location>
        <begin position="99"/>
        <end position="118"/>
    </location>
</feature>
<dbReference type="OrthoDB" id="3632291at2"/>
<dbReference type="InterPro" id="IPR035166">
    <property type="entry name" value="DUF5336"/>
</dbReference>
<evidence type="ECO:0008006" key="5">
    <source>
        <dbReference type="Google" id="ProtNLM"/>
    </source>
</evidence>
<evidence type="ECO:0000256" key="2">
    <source>
        <dbReference type="SAM" id="Phobius"/>
    </source>
</evidence>
<keyword evidence="4" id="KW-1185">Reference proteome</keyword>
<reference evidence="3 4" key="1">
    <citation type="submission" date="2016-10" db="EMBL/GenBank/DDBJ databases">
        <authorList>
            <person name="de Groot N.N."/>
        </authorList>
    </citation>
    <scope>NUCLEOTIDE SEQUENCE [LARGE SCALE GENOMIC DNA]</scope>
    <source>
        <strain evidence="3 4">CPCC 202699</strain>
    </source>
</reference>
<evidence type="ECO:0000313" key="3">
    <source>
        <dbReference type="EMBL" id="SDY67129.1"/>
    </source>
</evidence>
<keyword evidence="2" id="KW-0812">Transmembrane</keyword>
<name>A0A1H3LSS0_9PSEU</name>
<feature type="region of interest" description="Disordered" evidence="1">
    <location>
        <begin position="163"/>
        <end position="265"/>
    </location>
</feature>
<proteinExistence type="predicted"/>
<accession>A0A1H3LSS0</accession>
<dbReference type="STRING" id="589385.SAMN05421504_106330"/>
<dbReference type="EMBL" id="FNON01000006">
    <property type="protein sequence ID" value="SDY67129.1"/>
    <property type="molecule type" value="Genomic_DNA"/>
</dbReference>
<feature type="compositionally biased region" description="Polar residues" evidence="1">
    <location>
        <begin position="230"/>
        <end position="240"/>
    </location>
</feature>
<evidence type="ECO:0000256" key="1">
    <source>
        <dbReference type="SAM" id="MobiDB-lite"/>
    </source>
</evidence>
<evidence type="ECO:0000313" key="4">
    <source>
        <dbReference type="Proteomes" id="UP000199515"/>
    </source>
</evidence>
<dbReference type="RefSeq" id="WP_091293813.1">
    <property type="nucleotide sequence ID" value="NZ_FNON01000006.1"/>
</dbReference>
<feature type="compositionally biased region" description="Pro residues" evidence="1">
    <location>
        <begin position="247"/>
        <end position="257"/>
    </location>
</feature>
<organism evidence="3 4">
    <name type="scientific">Amycolatopsis xylanica</name>
    <dbReference type="NCBI Taxonomy" id="589385"/>
    <lineage>
        <taxon>Bacteria</taxon>
        <taxon>Bacillati</taxon>
        <taxon>Actinomycetota</taxon>
        <taxon>Actinomycetes</taxon>
        <taxon>Pseudonocardiales</taxon>
        <taxon>Pseudonocardiaceae</taxon>
        <taxon>Amycolatopsis</taxon>
    </lineage>
</organism>
<sequence>MTFPSGGPGYPQQGGAQPHQPAPNTGGFPPQAPPPSAPASAENPVNLGLLLALAVALLGLVQYFIGFSDEATGVDSMTRYLLVGGLLAGLYALPKAPRVLPFAALFSVIGALGTLDLVIQVPSDRTMPGIITVILILGILQMLIAVAALLFEHGVLKLPAPKPAAPQGPYGQPYGQQFGHQPPQFQQGPPQQQQHQPPTGAQPQQPSSGPQGTQFNPPVAPPSGPGSGATTYAPQQGQFFSSEPTQATPPPSSPGTPPGGFGEPK</sequence>
<feature type="compositionally biased region" description="Low complexity" evidence="1">
    <location>
        <begin position="10"/>
        <end position="23"/>
    </location>
</feature>
<dbReference type="Proteomes" id="UP000199515">
    <property type="component" value="Unassembled WGS sequence"/>
</dbReference>
<keyword evidence="2" id="KW-0472">Membrane</keyword>
<protein>
    <recommendedName>
        <fullName evidence="5">34 kDa antigenic protein</fullName>
    </recommendedName>
</protein>
<feature type="compositionally biased region" description="Low complexity" evidence="1">
    <location>
        <begin position="167"/>
        <end position="214"/>
    </location>
</feature>
<dbReference type="Pfam" id="PF17270">
    <property type="entry name" value="DUF5336"/>
    <property type="match status" value="1"/>
</dbReference>
<feature type="transmembrane region" description="Helical" evidence="2">
    <location>
        <begin position="77"/>
        <end position="93"/>
    </location>
</feature>
<feature type="region of interest" description="Disordered" evidence="1">
    <location>
        <begin position="1"/>
        <end position="40"/>
    </location>
</feature>
<keyword evidence="2" id="KW-1133">Transmembrane helix</keyword>
<gene>
    <name evidence="3" type="ORF">SAMN05421504_106330</name>
</gene>